<feature type="transmembrane region" description="Helical" evidence="7">
    <location>
        <begin position="76"/>
        <end position="96"/>
    </location>
</feature>
<keyword evidence="4 7" id="KW-0812">Transmembrane</keyword>
<dbReference type="SUPFAM" id="SSF161098">
    <property type="entry name" value="MetI-like"/>
    <property type="match status" value="1"/>
</dbReference>
<evidence type="ECO:0000256" key="2">
    <source>
        <dbReference type="ARBA" id="ARBA00022448"/>
    </source>
</evidence>
<dbReference type="Pfam" id="PF00528">
    <property type="entry name" value="BPD_transp_1"/>
    <property type="match status" value="1"/>
</dbReference>
<evidence type="ECO:0000256" key="4">
    <source>
        <dbReference type="ARBA" id="ARBA00022692"/>
    </source>
</evidence>
<evidence type="ECO:0000256" key="7">
    <source>
        <dbReference type="SAM" id="Phobius"/>
    </source>
</evidence>
<dbReference type="InterPro" id="IPR051393">
    <property type="entry name" value="ABC_transporter_permease"/>
</dbReference>
<feature type="transmembrane region" description="Helical" evidence="7">
    <location>
        <begin position="268"/>
        <end position="288"/>
    </location>
</feature>
<evidence type="ECO:0000256" key="5">
    <source>
        <dbReference type="ARBA" id="ARBA00022989"/>
    </source>
</evidence>
<dbReference type="AlphaFoldDB" id="A0A1J5QP59"/>
<dbReference type="PANTHER" id="PTHR30193">
    <property type="entry name" value="ABC TRANSPORTER PERMEASE PROTEIN"/>
    <property type="match status" value="1"/>
</dbReference>
<keyword evidence="3" id="KW-1003">Cell membrane</keyword>
<dbReference type="PANTHER" id="PTHR30193:SF37">
    <property type="entry name" value="INNER MEMBRANE ABC TRANSPORTER PERMEASE PROTEIN YCJO"/>
    <property type="match status" value="1"/>
</dbReference>
<feature type="transmembrane region" description="Helical" evidence="7">
    <location>
        <begin position="215"/>
        <end position="238"/>
    </location>
</feature>
<gene>
    <name evidence="9" type="primary">lacF_11</name>
    <name evidence="9" type="ORF">GALL_389810</name>
</gene>
<dbReference type="GO" id="GO:0055085">
    <property type="term" value="P:transmembrane transport"/>
    <property type="evidence" value="ECO:0007669"/>
    <property type="project" value="InterPro"/>
</dbReference>
<accession>A0A1J5QP59</accession>
<comment type="subcellular location">
    <subcellularLocation>
        <location evidence="1">Cell membrane</location>
        <topology evidence="1">Multi-pass membrane protein</topology>
    </subcellularLocation>
</comment>
<keyword evidence="5 7" id="KW-1133">Transmembrane helix</keyword>
<evidence type="ECO:0000313" key="9">
    <source>
        <dbReference type="EMBL" id="OIQ79283.1"/>
    </source>
</evidence>
<feature type="transmembrane region" description="Helical" evidence="7">
    <location>
        <begin position="108"/>
        <end position="129"/>
    </location>
</feature>
<keyword evidence="6 7" id="KW-0472">Membrane</keyword>
<feature type="domain" description="ABC transmembrane type-1" evidence="8">
    <location>
        <begin position="71"/>
        <end position="285"/>
    </location>
</feature>
<dbReference type="PROSITE" id="PS50928">
    <property type="entry name" value="ABC_TM1"/>
    <property type="match status" value="1"/>
</dbReference>
<evidence type="ECO:0000256" key="1">
    <source>
        <dbReference type="ARBA" id="ARBA00004651"/>
    </source>
</evidence>
<comment type="caution">
    <text evidence="9">The sequence shown here is derived from an EMBL/GenBank/DDBJ whole genome shotgun (WGS) entry which is preliminary data.</text>
</comment>
<evidence type="ECO:0000256" key="3">
    <source>
        <dbReference type="ARBA" id="ARBA00022475"/>
    </source>
</evidence>
<evidence type="ECO:0000256" key="6">
    <source>
        <dbReference type="ARBA" id="ARBA00023136"/>
    </source>
</evidence>
<name>A0A1J5QP59_9ZZZZ</name>
<feature type="transmembrane region" description="Helical" evidence="7">
    <location>
        <begin position="16"/>
        <end position="36"/>
    </location>
</feature>
<keyword evidence="2" id="KW-0813">Transport</keyword>
<dbReference type="Gene3D" id="1.10.3720.10">
    <property type="entry name" value="MetI-like"/>
    <property type="match status" value="1"/>
</dbReference>
<feature type="transmembrane region" description="Helical" evidence="7">
    <location>
        <begin position="158"/>
        <end position="185"/>
    </location>
</feature>
<evidence type="ECO:0000259" key="8">
    <source>
        <dbReference type="PROSITE" id="PS50928"/>
    </source>
</evidence>
<reference evidence="9" key="1">
    <citation type="submission" date="2016-10" db="EMBL/GenBank/DDBJ databases">
        <title>Sequence of Gallionella enrichment culture.</title>
        <authorList>
            <person name="Poehlein A."/>
            <person name="Muehling M."/>
            <person name="Daniel R."/>
        </authorList>
    </citation>
    <scope>NUCLEOTIDE SEQUENCE</scope>
</reference>
<organism evidence="9">
    <name type="scientific">mine drainage metagenome</name>
    <dbReference type="NCBI Taxonomy" id="410659"/>
    <lineage>
        <taxon>unclassified sequences</taxon>
        <taxon>metagenomes</taxon>
        <taxon>ecological metagenomes</taxon>
    </lineage>
</organism>
<protein>
    <submittedName>
        <fullName evidence="9">Lactose transport system permease protein LacF</fullName>
    </submittedName>
</protein>
<proteinExistence type="predicted"/>
<dbReference type="CDD" id="cd06261">
    <property type="entry name" value="TM_PBP2"/>
    <property type="match status" value="1"/>
</dbReference>
<sequence length="293" mass="31954">MLKKANPLGRERRRTGFLFALPAFVLVAAILGIPIFQAMYYSMTTWDGITATWVGPSAIIHELKSPIFWRVIENNAYLLLAVPVAIIIPMGIAFLLNERVSGWKIFRTIYFLPTAISWVVIGMVSVRFFSQEGLLNSLLASIGLGATKTDLLSSEKGALLAVGVTFIWSMVGTNTIIFLTGMATLDPSLHEAAKMDGANEFRIFRSITVPQLRRFIQFSFIITIISAFTALFSLIFVMTGGGPGFGTTTLEFFVYQSAFAKGDFGTGALLGVILFVIMAGLGAAQLVLTRAKE</sequence>
<dbReference type="GO" id="GO:0005886">
    <property type="term" value="C:plasma membrane"/>
    <property type="evidence" value="ECO:0007669"/>
    <property type="project" value="UniProtKB-SubCell"/>
</dbReference>
<dbReference type="EMBL" id="MLJW01001241">
    <property type="protein sequence ID" value="OIQ79283.1"/>
    <property type="molecule type" value="Genomic_DNA"/>
</dbReference>
<dbReference type="InterPro" id="IPR000515">
    <property type="entry name" value="MetI-like"/>
</dbReference>
<dbReference type="InterPro" id="IPR035906">
    <property type="entry name" value="MetI-like_sf"/>
</dbReference>